<name>A0A835CLP4_APHGI</name>
<gene>
    <name evidence="3" type="ORF">HCN44_003306</name>
</gene>
<evidence type="ECO:0000313" key="3">
    <source>
        <dbReference type="EMBL" id="KAF7987544.1"/>
    </source>
</evidence>
<protein>
    <recommendedName>
        <fullName evidence="5">Cuticular protein</fullName>
    </recommendedName>
</protein>
<evidence type="ECO:0000256" key="1">
    <source>
        <dbReference type="SAM" id="MobiDB-lite"/>
    </source>
</evidence>
<keyword evidence="2" id="KW-0732">Signal</keyword>
<feature type="chain" id="PRO_5033033810" description="Cuticular protein" evidence="2">
    <location>
        <begin position="17"/>
        <end position="224"/>
    </location>
</feature>
<evidence type="ECO:0000256" key="2">
    <source>
        <dbReference type="SAM" id="SignalP"/>
    </source>
</evidence>
<proteinExistence type="predicted"/>
<accession>A0A835CLP4</accession>
<dbReference type="OrthoDB" id="7699232at2759"/>
<keyword evidence="4" id="KW-1185">Reference proteome</keyword>
<feature type="region of interest" description="Disordered" evidence="1">
    <location>
        <begin position="102"/>
        <end position="123"/>
    </location>
</feature>
<dbReference type="EMBL" id="JACMRX010000006">
    <property type="protein sequence ID" value="KAF7987544.1"/>
    <property type="molecule type" value="Genomic_DNA"/>
</dbReference>
<dbReference type="Proteomes" id="UP000639338">
    <property type="component" value="Unassembled WGS sequence"/>
</dbReference>
<sequence>MTPLILILAIASVCQAGYLGGPEYAIPRFEPPAPTGHDGNVIDTPEVAHAKAAHLAEFARAAQRAAEQKDDAYAQPGPSYPIHQSYQQSKPIYQAPSHIPSQISAYRSPSPAPAPAPQHYQYSAGPSYPQAALPAPHYASAVKAPFQPAPLAEDGRVVDTPEVAALKHQRLSELADAEARAYKNAGPEEPAYNEGPAPIQYNQGYNAPQSYYGKSAYQPHLGAY</sequence>
<evidence type="ECO:0000313" key="4">
    <source>
        <dbReference type="Proteomes" id="UP000639338"/>
    </source>
</evidence>
<evidence type="ECO:0008006" key="5">
    <source>
        <dbReference type="Google" id="ProtNLM"/>
    </source>
</evidence>
<organism evidence="3 4">
    <name type="scientific">Aphidius gifuensis</name>
    <name type="common">Parasitoid wasp</name>
    <dbReference type="NCBI Taxonomy" id="684658"/>
    <lineage>
        <taxon>Eukaryota</taxon>
        <taxon>Metazoa</taxon>
        <taxon>Ecdysozoa</taxon>
        <taxon>Arthropoda</taxon>
        <taxon>Hexapoda</taxon>
        <taxon>Insecta</taxon>
        <taxon>Pterygota</taxon>
        <taxon>Neoptera</taxon>
        <taxon>Endopterygota</taxon>
        <taxon>Hymenoptera</taxon>
        <taxon>Apocrita</taxon>
        <taxon>Ichneumonoidea</taxon>
        <taxon>Braconidae</taxon>
        <taxon>Aphidiinae</taxon>
        <taxon>Aphidius</taxon>
    </lineage>
</organism>
<dbReference type="AlphaFoldDB" id="A0A835CLP4"/>
<reference evidence="3 4" key="1">
    <citation type="submission" date="2020-08" db="EMBL/GenBank/DDBJ databases">
        <title>Aphidius gifuensis genome sequencing and assembly.</title>
        <authorList>
            <person name="Du Z."/>
        </authorList>
    </citation>
    <scope>NUCLEOTIDE SEQUENCE [LARGE SCALE GENOMIC DNA]</scope>
    <source>
        <strain evidence="3">YNYX2018</strain>
        <tissue evidence="3">Adults</tissue>
    </source>
</reference>
<comment type="caution">
    <text evidence="3">The sequence shown here is derived from an EMBL/GenBank/DDBJ whole genome shotgun (WGS) entry which is preliminary data.</text>
</comment>
<feature type="signal peptide" evidence="2">
    <location>
        <begin position="1"/>
        <end position="16"/>
    </location>
</feature>